<dbReference type="PANTHER" id="PTHR35495:SF2">
    <property type="match status" value="1"/>
</dbReference>
<dbReference type="AlphaFoldDB" id="A0A0S3RN96"/>
<dbReference type="EMBL" id="AP015036">
    <property type="protein sequence ID" value="BAT82074.1"/>
    <property type="molecule type" value="Genomic_DNA"/>
</dbReference>
<dbReference type="OrthoDB" id="1924680at2759"/>
<sequence>MFLEVGHKVFYTGRAVCDACRAILVVGHVVLFRCRVVCYYMTETGNPKSNAGSSSAERRTRRCSKYIVPGTLVKMRDSKITHNRSSTQISSAISIIPSSTFQQDPSLNQDNGVPCFDHPMYHAQPSCFNRKKLFAVMPVFTPIDTYQF</sequence>
<name>A0A0S3RN96_PHAAN</name>
<keyword evidence="2" id="KW-1185">Reference proteome</keyword>
<dbReference type="Proteomes" id="UP000291084">
    <property type="component" value="Chromosome 3"/>
</dbReference>
<gene>
    <name evidence="1" type="primary">Vigan.03G202400</name>
    <name evidence="1" type="ORF">VIGAN_03202400</name>
</gene>
<proteinExistence type="predicted"/>
<accession>A0A0S3RN96</accession>
<protein>
    <submittedName>
        <fullName evidence="1">Uncharacterized protein</fullName>
    </submittedName>
</protein>
<reference evidence="1 2" key="1">
    <citation type="journal article" date="2015" name="Sci. Rep.">
        <title>The power of single molecule real-time sequencing technology in the de novo assembly of a eukaryotic genome.</title>
        <authorList>
            <person name="Sakai H."/>
            <person name="Naito K."/>
            <person name="Ogiso-Tanaka E."/>
            <person name="Takahashi Y."/>
            <person name="Iseki K."/>
            <person name="Muto C."/>
            <person name="Satou K."/>
            <person name="Teruya K."/>
            <person name="Shiroma A."/>
            <person name="Shimoji M."/>
            <person name="Hirano T."/>
            <person name="Itoh T."/>
            <person name="Kaga A."/>
            <person name="Tomooka N."/>
        </authorList>
    </citation>
    <scope>NUCLEOTIDE SEQUENCE [LARGE SCALE GENOMIC DNA]</scope>
    <source>
        <strain evidence="2">cv. Shumari</strain>
    </source>
</reference>
<dbReference type="PANTHER" id="PTHR35495">
    <property type="entry name" value="OS06G0679600 PROTEIN"/>
    <property type="match status" value="1"/>
</dbReference>
<evidence type="ECO:0000313" key="1">
    <source>
        <dbReference type="EMBL" id="BAT82074.1"/>
    </source>
</evidence>
<organism evidence="1 2">
    <name type="scientific">Vigna angularis var. angularis</name>
    <dbReference type="NCBI Taxonomy" id="157739"/>
    <lineage>
        <taxon>Eukaryota</taxon>
        <taxon>Viridiplantae</taxon>
        <taxon>Streptophyta</taxon>
        <taxon>Embryophyta</taxon>
        <taxon>Tracheophyta</taxon>
        <taxon>Spermatophyta</taxon>
        <taxon>Magnoliopsida</taxon>
        <taxon>eudicotyledons</taxon>
        <taxon>Gunneridae</taxon>
        <taxon>Pentapetalae</taxon>
        <taxon>rosids</taxon>
        <taxon>fabids</taxon>
        <taxon>Fabales</taxon>
        <taxon>Fabaceae</taxon>
        <taxon>Papilionoideae</taxon>
        <taxon>50 kb inversion clade</taxon>
        <taxon>NPAAA clade</taxon>
        <taxon>indigoferoid/millettioid clade</taxon>
        <taxon>Phaseoleae</taxon>
        <taxon>Vigna</taxon>
    </lineage>
</organism>
<evidence type="ECO:0000313" key="2">
    <source>
        <dbReference type="Proteomes" id="UP000291084"/>
    </source>
</evidence>